<sequence length="352" mass="39175">GHSEEILCVKSVVYKGKNYYVTTSQDGYIRRWHMDSDWVVLLDSKEVTDGVTCMAFTVSFLPSTGNRYFMAATDDHVTLMDLETCLIVQRFDPIYSSYCDCGKFIELVEEPLYQARKPVIAEDDDMAGSSHAAITSLPEPTGAFAYFVTRGVELLDAEDNTVSSRPNTCTLHRLVYPTESDGSFELQEIRRYYHDDYLSNSWLIRLASNGRYILAPTLNGQVFAFSIATGQVTSVLRDHDTIEVRDCKFHPTKNLLFTCSDDGTVKAYRSTVKPKGADALVEADVEMECPATVATSEHERAQTSSFDSPQTATESHFDGLKEGVESLAVRDLDLVVSDPPATAVEENINQDS</sequence>
<protein>
    <submittedName>
        <fullName evidence="1">Uncharacterized protein</fullName>
    </submittedName>
</protein>
<feature type="non-terminal residue" evidence="1">
    <location>
        <position position="1"/>
    </location>
</feature>
<proteinExistence type="predicted"/>
<gene>
    <name evidence="1" type="ORF">H4S07_002321</name>
</gene>
<name>A0ACC1LJX5_9FUNG</name>
<organism evidence="1 2">
    <name type="scientific">Coemansia furcata</name>
    <dbReference type="NCBI Taxonomy" id="417177"/>
    <lineage>
        <taxon>Eukaryota</taxon>
        <taxon>Fungi</taxon>
        <taxon>Fungi incertae sedis</taxon>
        <taxon>Zoopagomycota</taxon>
        <taxon>Kickxellomycotina</taxon>
        <taxon>Kickxellomycetes</taxon>
        <taxon>Kickxellales</taxon>
        <taxon>Kickxellaceae</taxon>
        <taxon>Coemansia</taxon>
    </lineage>
</organism>
<reference evidence="1" key="1">
    <citation type="submission" date="2022-07" db="EMBL/GenBank/DDBJ databases">
        <title>Phylogenomic reconstructions and comparative analyses of Kickxellomycotina fungi.</title>
        <authorList>
            <person name="Reynolds N.K."/>
            <person name="Stajich J.E."/>
            <person name="Barry K."/>
            <person name="Grigoriev I.V."/>
            <person name="Crous P."/>
            <person name="Smith M.E."/>
        </authorList>
    </citation>
    <scope>NUCLEOTIDE SEQUENCE</scope>
    <source>
        <strain evidence="1">CBS 102833</strain>
    </source>
</reference>
<dbReference type="EMBL" id="JANBUP010000551">
    <property type="protein sequence ID" value="KAJ2811028.1"/>
    <property type="molecule type" value="Genomic_DNA"/>
</dbReference>
<evidence type="ECO:0000313" key="1">
    <source>
        <dbReference type="EMBL" id="KAJ2811028.1"/>
    </source>
</evidence>
<accession>A0ACC1LJX5</accession>
<evidence type="ECO:0000313" key="2">
    <source>
        <dbReference type="Proteomes" id="UP001140096"/>
    </source>
</evidence>
<comment type="caution">
    <text evidence="1">The sequence shown here is derived from an EMBL/GenBank/DDBJ whole genome shotgun (WGS) entry which is preliminary data.</text>
</comment>
<dbReference type="Proteomes" id="UP001140096">
    <property type="component" value="Unassembled WGS sequence"/>
</dbReference>
<keyword evidence="2" id="KW-1185">Reference proteome</keyword>